<dbReference type="PROSITE" id="PS01096">
    <property type="entry name" value="PPIC_PPIASE_1"/>
    <property type="match status" value="1"/>
</dbReference>
<evidence type="ECO:0000259" key="6">
    <source>
        <dbReference type="PROSITE" id="PS50887"/>
    </source>
</evidence>
<keyword evidence="4" id="KW-0175">Coiled coil</keyword>
<sequence>MADSGSTALRAPELDDRLPVDEYALFASVARVRSMDAGTSLFRRGDLGTSMYVIVSGRVALEFGDDLVAKSLAQAEFFGELGLLIGDHARSADANVTVSGELLEIRHEEFQRLVDTDPALVSRFLRRAIARVVLNEQDLIRRLRRRNQDLQATLDRLHLTTHRLNQTEALTRLDELTGLYNRRGLLQHLEERRRNGATSGLGLVLVDCDRFKRINDEHGHLVGDRVLQAVANLLRSVAGTGDIACRLGGDEFCLLLKADSREELLCYADFVVGTVQGLLKMPQTPPRICSLSVGACLVEPDTEWNHWYARADAGLYRAKQLGGNRVEWQGQDIPTPPPECPDP</sequence>
<dbReference type="GO" id="GO:1902201">
    <property type="term" value="P:negative regulation of bacterial-type flagellum-dependent cell motility"/>
    <property type="evidence" value="ECO:0007669"/>
    <property type="project" value="TreeGrafter"/>
</dbReference>
<protein>
    <recommendedName>
        <fullName evidence="2">diguanylate cyclase</fullName>
        <ecNumber evidence="2">2.7.7.65</ecNumber>
    </recommendedName>
</protein>
<dbReference type="CDD" id="cd01949">
    <property type="entry name" value="GGDEF"/>
    <property type="match status" value="1"/>
</dbReference>
<name>A0A0A0EJU8_9GAMM</name>
<dbReference type="InterPro" id="IPR029787">
    <property type="entry name" value="Nucleotide_cyclase"/>
</dbReference>
<dbReference type="PROSITE" id="PS00889">
    <property type="entry name" value="CNMP_BINDING_2"/>
    <property type="match status" value="1"/>
</dbReference>
<evidence type="ECO:0000256" key="3">
    <source>
        <dbReference type="ARBA" id="ARBA00034247"/>
    </source>
</evidence>
<dbReference type="Pfam" id="PF00027">
    <property type="entry name" value="cNMP_binding"/>
    <property type="match status" value="1"/>
</dbReference>
<dbReference type="EC" id="2.7.7.65" evidence="2"/>
<dbReference type="InterPro" id="IPR000160">
    <property type="entry name" value="GGDEF_dom"/>
</dbReference>
<dbReference type="SUPFAM" id="SSF51206">
    <property type="entry name" value="cAMP-binding domain-like"/>
    <property type="match status" value="1"/>
</dbReference>
<dbReference type="SMART" id="SM00267">
    <property type="entry name" value="GGDEF"/>
    <property type="match status" value="1"/>
</dbReference>
<feature type="coiled-coil region" evidence="4">
    <location>
        <begin position="133"/>
        <end position="160"/>
    </location>
</feature>
<dbReference type="PANTHER" id="PTHR45138:SF9">
    <property type="entry name" value="DIGUANYLATE CYCLASE DGCM-RELATED"/>
    <property type="match status" value="1"/>
</dbReference>
<dbReference type="InterPro" id="IPR000595">
    <property type="entry name" value="cNMP-bd_dom"/>
</dbReference>
<dbReference type="CDD" id="cd00038">
    <property type="entry name" value="CAP_ED"/>
    <property type="match status" value="1"/>
</dbReference>
<accession>A0A0A0EJU8</accession>
<dbReference type="InterPro" id="IPR043128">
    <property type="entry name" value="Rev_trsase/Diguanyl_cyclase"/>
</dbReference>
<dbReference type="Pfam" id="PF00990">
    <property type="entry name" value="GGDEF"/>
    <property type="match status" value="1"/>
</dbReference>
<dbReference type="GO" id="GO:0043709">
    <property type="term" value="P:cell adhesion involved in single-species biofilm formation"/>
    <property type="evidence" value="ECO:0007669"/>
    <property type="project" value="TreeGrafter"/>
</dbReference>
<dbReference type="PANTHER" id="PTHR45138">
    <property type="entry name" value="REGULATORY COMPONENTS OF SENSORY TRANSDUCTION SYSTEM"/>
    <property type="match status" value="1"/>
</dbReference>
<dbReference type="InterPro" id="IPR050469">
    <property type="entry name" value="Diguanylate_Cyclase"/>
</dbReference>
<dbReference type="GO" id="GO:0005737">
    <property type="term" value="C:cytoplasm"/>
    <property type="evidence" value="ECO:0007669"/>
    <property type="project" value="UniProtKB-SubCell"/>
</dbReference>
<dbReference type="STRING" id="1122185.N792_10965"/>
<feature type="domain" description="Cyclic nucleotide-binding" evidence="5">
    <location>
        <begin position="14"/>
        <end position="131"/>
    </location>
</feature>
<dbReference type="InterPro" id="IPR023058">
    <property type="entry name" value="PPIase_PpiC_CS"/>
</dbReference>
<proteinExistence type="predicted"/>
<dbReference type="SUPFAM" id="SSF55073">
    <property type="entry name" value="Nucleotide cyclase"/>
    <property type="match status" value="1"/>
</dbReference>
<comment type="subcellular location">
    <subcellularLocation>
        <location evidence="1">Cytoplasm</location>
    </subcellularLocation>
</comment>
<evidence type="ECO:0000256" key="2">
    <source>
        <dbReference type="ARBA" id="ARBA00012528"/>
    </source>
</evidence>
<dbReference type="NCBIfam" id="TIGR00254">
    <property type="entry name" value="GGDEF"/>
    <property type="match status" value="1"/>
</dbReference>
<dbReference type="PROSITE" id="PS50042">
    <property type="entry name" value="CNMP_BINDING_3"/>
    <property type="match status" value="1"/>
</dbReference>
<dbReference type="Proteomes" id="UP000030017">
    <property type="component" value="Unassembled WGS sequence"/>
</dbReference>
<evidence type="ECO:0000256" key="1">
    <source>
        <dbReference type="ARBA" id="ARBA00004496"/>
    </source>
</evidence>
<dbReference type="Gene3D" id="2.60.120.10">
    <property type="entry name" value="Jelly Rolls"/>
    <property type="match status" value="1"/>
</dbReference>
<comment type="catalytic activity">
    <reaction evidence="3">
        <text>2 GTP = 3',3'-c-di-GMP + 2 diphosphate</text>
        <dbReference type="Rhea" id="RHEA:24898"/>
        <dbReference type="ChEBI" id="CHEBI:33019"/>
        <dbReference type="ChEBI" id="CHEBI:37565"/>
        <dbReference type="ChEBI" id="CHEBI:58805"/>
        <dbReference type="EC" id="2.7.7.65"/>
    </reaction>
</comment>
<dbReference type="InterPro" id="IPR014710">
    <property type="entry name" value="RmlC-like_jellyroll"/>
</dbReference>
<dbReference type="EMBL" id="AVPS01000007">
    <property type="protein sequence ID" value="KGM51261.1"/>
    <property type="molecule type" value="Genomic_DNA"/>
</dbReference>
<dbReference type="eggNOG" id="COG0664">
    <property type="taxonomic scope" value="Bacteria"/>
</dbReference>
<dbReference type="Gene3D" id="3.30.70.270">
    <property type="match status" value="1"/>
</dbReference>
<keyword evidence="8" id="KW-1185">Reference proteome</keyword>
<evidence type="ECO:0000256" key="4">
    <source>
        <dbReference type="SAM" id="Coils"/>
    </source>
</evidence>
<reference evidence="7 8" key="1">
    <citation type="submission" date="2013-08" db="EMBL/GenBank/DDBJ databases">
        <title>Genome sequencing of Lysobacter.</title>
        <authorList>
            <person name="Zhang S."/>
            <person name="Wang G."/>
        </authorList>
    </citation>
    <scope>NUCLEOTIDE SEQUENCE [LARGE SCALE GENOMIC DNA]</scope>
    <source>
        <strain evidence="7 8">Ko07</strain>
    </source>
</reference>
<organism evidence="7 8">
    <name type="scientific">Lysobacter concretionis Ko07 = DSM 16239</name>
    <dbReference type="NCBI Taxonomy" id="1122185"/>
    <lineage>
        <taxon>Bacteria</taxon>
        <taxon>Pseudomonadati</taxon>
        <taxon>Pseudomonadota</taxon>
        <taxon>Gammaproteobacteria</taxon>
        <taxon>Lysobacterales</taxon>
        <taxon>Lysobacteraceae</taxon>
        <taxon>Novilysobacter</taxon>
    </lineage>
</organism>
<feature type="domain" description="GGDEF" evidence="6">
    <location>
        <begin position="199"/>
        <end position="331"/>
    </location>
</feature>
<evidence type="ECO:0000313" key="8">
    <source>
        <dbReference type="Proteomes" id="UP000030017"/>
    </source>
</evidence>
<evidence type="ECO:0000313" key="7">
    <source>
        <dbReference type="EMBL" id="KGM51261.1"/>
    </source>
</evidence>
<gene>
    <name evidence="7" type="ORF">N792_10965</name>
</gene>
<dbReference type="InterPro" id="IPR018490">
    <property type="entry name" value="cNMP-bd_dom_sf"/>
</dbReference>
<dbReference type="SMART" id="SM00100">
    <property type="entry name" value="cNMP"/>
    <property type="match status" value="1"/>
</dbReference>
<dbReference type="eggNOG" id="COG3706">
    <property type="taxonomic scope" value="Bacteria"/>
</dbReference>
<evidence type="ECO:0000259" key="5">
    <source>
        <dbReference type="PROSITE" id="PS50042"/>
    </source>
</evidence>
<comment type="caution">
    <text evidence="7">The sequence shown here is derived from an EMBL/GenBank/DDBJ whole genome shotgun (WGS) entry which is preliminary data.</text>
</comment>
<dbReference type="AlphaFoldDB" id="A0A0A0EJU8"/>
<dbReference type="PROSITE" id="PS50887">
    <property type="entry name" value="GGDEF"/>
    <property type="match status" value="1"/>
</dbReference>
<dbReference type="InterPro" id="IPR018488">
    <property type="entry name" value="cNMP-bd_CS"/>
</dbReference>
<dbReference type="GO" id="GO:0052621">
    <property type="term" value="F:diguanylate cyclase activity"/>
    <property type="evidence" value="ECO:0007669"/>
    <property type="project" value="UniProtKB-EC"/>
</dbReference>
<dbReference type="GO" id="GO:0005886">
    <property type="term" value="C:plasma membrane"/>
    <property type="evidence" value="ECO:0007669"/>
    <property type="project" value="TreeGrafter"/>
</dbReference>